<sequence length="332" mass="37977">MDNHEIIEPLTDPDDPLPDASREVTSDYEGSLMESAFGSVTSSVNEHVWEYGRRYHKFRYGRYPIPNDDAEYNREALRHIMLKELLGGKLYLAPIGDNVQKVIDLGTGFGDWAIEVGEAIPSARVIGVDLSPIQPVWIPPNVEFMVDDIEDNWVHADDFDFMHLRFVGNTLKDNLKLFCTIFENLKPGGWVESQEILPRVGCDDGTVQPDHALTKFYDMCRDTLGEKYGFQVRFIETLPDDLEAMGFVNVTRRIFHLPVGDWPKDPHPRMIGGYFREIVMDLVVALCAKPFVEAGIEQAELDDLVNKMKTTLWNRRIHAYVPVHFVWAQKPP</sequence>
<reference evidence="3" key="2">
    <citation type="submission" date="2023-06" db="EMBL/GenBank/DDBJ databases">
        <authorList>
            <consortium name="Lawrence Berkeley National Laboratory"/>
            <person name="Haridas S."/>
            <person name="Hensen N."/>
            <person name="Bonometti L."/>
            <person name="Westerberg I."/>
            <person name="Brannstrom I.O."/>
            <person name="Guillou S."/>
            <person name="Cros-Aarteil S."/>
            <person name="Calhoun S."/>
            <person name="Kuo A."/>
            <person name="Mondo S."/>
            <person name="Pangilinan J."/>
            <person name="Riley R."/>
            <person name="Labutti K."/>
            <person name="Andreopoulos B."/>
            <person name="Lipzen A."/>
            <person name="Chen C."/>
            <person name="Yanf M."/>
            <person name="Daum C."/>
            <person name="Ng V."/>
            <person name="Clum A."/>
            <person name="Steindorff A."/>
            <person name="Ohm R."/>
            <person name="Martin F."/>
            <person name="Silar P."/>
            <person name="Natvig D."/>
            <person name="Lalanne C."/>
            <person name="Gautier V."/>
            <person name="Ament-Velasquez S.L."/>
            <person name="Kruys A."/>
            <person name="Hutchinson M.I."/>
            <person name="Powell A.J."/>
            <person name="Barry K."/>
            <person name="Miller A.N."/>
            <person name="Grigoriev I.V."/>
            <person name="Debuchy R."/>
            <person name="Gladieux P."/>
            <person name="Thoren M.H."/>
            <person name="Johannesson H."/>
        </authorList>
    </citation>
    <scope>NUCLEOTIDE SEQUENCE</scope>
    <source>
        <strain evidence="3">CBS 118394</strain>
    </source>
</reference>
<dbReference type="Pfam" id="PF13489">
    <property type="entry name" value="Methyltransf_23"/>
    <property type="match status" value="1"/>
</dbReference>
<dbReference type="SUPFAM" id="SSF53335">
    <property type="entry name" value="S-adenosyl-L-methionine-dependent methyltransferases"/>
    <property type="match status" value="1"/>
</dbReference>
<dbReference type="Gene3D" id="3.40.50.150">
    <property type="entry name" value="Vaccinia Virus protein VP39"/>
    <property type="match status" value="1"/>
</dbReference>
<dbReference type="CDD" id="cd02440">
    <property type="entry name" value="AdoMet_MTases"/>
    <property type="match status" value="1"/>
</dbReference>
<keyword evidence="3" id="KW-0808">Transferase</keyword>
<dbReference type="GO" id="GO:0032259">
    <property type="term" value="P:methylation"/>
    <property type="evidence" value="ECO:0007669"/>
    <property type="project" value="UniProtKB-KW"/>
</dbReference>
<dbReference type="PANTHER" id="PTHR43591">
    <property type="entry name" value="METHYLTRANSFERASE"/>
    <property type="match status" value="1"/>
</dbReference>
<dbReference type="AlphaFoldDB" id="A0AAE0M4D5"/>
<organism evidence="3 4">
    <name type="scientific">Apodospora peruviana</name>
    <dbReference type="NCBI Taxonomy" id="516989"/>
    <lineage>
        <taxon>Eukaryota</taxon>
        <taxon>Fungi</taxon>
        <taxon>Dikarya</taxon>
        <taxon>Ascomycota</taxon>
        <taxon>Pezizomycotina</taxon>
        <taxon>Sordariomycetes</taxon>
        <taxon>Sordariomycetidae</taxon>
        <taxon>Sordariales</taxon>
        <taxon>Lasiosphaeriaceae</taxon>
        <taxon>Apodospora</taxon>
    </lineage>
</organism>
<name>A0AAE0M4D5_9PEZI</name>
<evidence type="ECO:0000313" key="3">
    <source>
        <dbReference type="EMBL" id="KAK3318288.1"/>
    </source>
</evidence>
<dbReference type="EMBL" id="JAUEDM010000004">
    <property type="protein sequence ID" value="KAK3318288.1"/>
    <property type="molecule type" value="Genomic_DNA"/>
</dbReference>
<comment type="similarity">
    <text evidence="1">Belongs to the methyltransferase superfamily. LaeA methyltransferase family.</text>
</comment>
<accession>A0AAE0M4D5</accession>
<gene>
    <name evidence="3" type="ORF">B0H66DRAFT_575205</name>
</gene>
<keyword evidence="4" id="KW-1185">Reference proteome</keyword>
<protein>
    <submittedName>
        <fullName evidence="3">S-adenosyl-L-methionine-dependent methyltransferase</fullName>
    </submittedName>
</protein>
<dbReference type="InterPro" id="IPR029063">
    <property type="entry name" value="SAM-dependent_MTases_sf"/>
</dbReference>
<reference evidence="3" key="1">
    <citation type="journal article" date="2023" name="Mol. Phylogenet. Evol.">
        <title>Genome-scale phylogeny and comparative genomics of the fungal order Sordariales.</title>
        <authorList>
            <person name="Hensen N."/>
            <person name="Bonometti L."/>
            <person name="Westerberg I."/>
            <person name="Brannstrom I.O."/>
            <person name="Guillou S."/>
            <person name="Cros-Aarteil S."/>
            <person name="Calhoun S."/>
            <person name="Haridas S."/>
            <person name="Kuo A."/>
            <person name="Mondo S."/>
            <person name="Pangilinan J."/>
            <person name="Riley R."/>
            <person name="LaButti K."/>
            <person name="Andreopoulos B."/>
            <person name="Lipzen A."/>
            <person name="Chen C."/>
            <person name="Yan M."/>
            <person name="Daum C."/>
            <person name="Ng V."/>
            <person name="Clum A."/>
            <person name="Steindorff A."/>
            <person name="Ohm R.A."/>
            <person name="Martin F."/>
            <person name="Silar P."/>
            <person name="Natvig D.O."/>
            <person name="Lalanne C."/>
            <person name="Gautier V."/>
            <person name="Ament-Velasquez S.L."/>
            <person name="Kruys A."/>
            <person name="Hutchinson M.I."/>
            <person name="Powell A.J."/>
            <person name="Barry K."/>
            <person name="Miller A.N."/>
            <person name="Grigoriev I.V."/>
            <person name="Debuchy R."/>
            <person name="Gladieux P."/>
            <person name="Hiltunen Thoren M."/>
            <person name="Johannesson H."/>
        </authorList>
    </citation>
    <scope>NUCLEOTIDE SEQUENCE</scope>
    <source>
        <strain evidence="3">CBS 118394</strain>
    </source>
</reference>
<evidence type="ECO:0000256" key="1">
    <source>
        <dbReference type="ARBA" id="ARBA00038158"/>
    </source>
</evidence>
<feature type="region of interest" description="Disordered" evidence="2">
    <location>
        <begin position="1"/>
        <end position="23"/>
    </location>
</feature>
<proteinExistence type="inferred from homology"/>
<dbReference type="Proteomes" id="UP001283341">
    <property type="component" value="Unassembled WGS sequence"/>
</dbReference>
<dbReference type="GO" id="GO:0008168">
    <property type="term" value="F:methyltransferase activity"/>
    <property type="evidence" value="ECO:0007669"/>
    <property type="project" value="UniProtKB-KW"/>
</dbReference>
<dbReference type="PANTHER" id="PTHR43591:SF106">
    <property type="entry name" value="S-ADENOSYL-L-METHIONINE-DEPENDENT METHYLTRANSFERASE"/>
    <property type="match status" value="1"/>
</dbReference>
<evidence type="ECO:0000256" key="2">
    <source>
        <dbReference type="SAM" id="MobiDB-lite"/>
    </source>
</evidence>
<evidence type="ECO:0000313" key="4">
    <source>
        <dbReference type="Proteomes" id="UP001283341"/>
    </source>
</evidence>
<keyword evidence="3" id="KW-0489">Methyltransferase</keyword>
<comment type="caution">
    <text evidence="3">The sequence shown here is derived from an EMBL/GenBank/DDBJ whole genome shotgun (WGS) entry which is preliminary data.</text>
</comment>